<dbReference type="PANTHER" id="PTHR33246:SF51">
    <property type="entry name" value="MYB_SANT-LIKE DOMAIN-CONTAINING PROTEIN"/>
    <property type="match status" value="1"/>
</dbReference>
<evidence type="ECO:0000313" key="1">
    <source>
        <dbReference type="EMBL" id="MBW0578876.1"/>
    </source>
</evidence>
<dbReference type="OrthoDB" id="2414509at2759"/>
<dbReference type="PANTHER" id="PTHR33246">
    <property type="entry name" value="CCHC-TYPE DOMAIN-CONTAINING PROTEIN"/>
    <property type="match status" value="1"/>
</dbReference>
<keyword evidence="2" id="KW-1185">Reference proteome</keyword>
<gene>
    <name evidence="1" type="ORF">O181_118591</name>
</gene>
<evidence type="ECO:0000313" key="2">
    <source>
        <dbReference type="Proteomes" id="UP000765509"/>
    </source>
</evidence>
<dbReference type="AlphaFoldDB" id="A0A9Q3KEW1"/>
<organism evidence="1 2">
    <name type="scientific">Austropuccinia psidii MF-1</name>
    <dbReference type="NCBI Taxonomy" id="1389203"/>
    <lineage>
        <taxon>Eukaryota</taxon>
        <taxon>Fungi</taxon>
        <taxon>Dikarya</taxon>
        <taxon>Basidiomycota</taxon>
        <taxon>Pucciniomycotina</taxon>
        <taxon>Pucciniomycetes</taxon>
        <taxon>Pucciniales</taxon>
        <taxon>Sphaerophragmiaceae</taxon>
        <taxon>Austropuccinia</taxon>
    </lineage>
</organism>
<protein>
    <submittedName>
        <fullName evidence="1">Uncharacterized protein</fullName>
    </submittedName>
</protein>
<sequence>MKITSGLPHPLCHLIHTDYLTIINWLSTKPNFESCFGTSGATSIGRPPSSKQNGFQLMAIEVNKKSQNRLNLSSSSIRDQWQKYKKNYMAAKKIQNLTGAGLMEADESKRITPMSKNLEIMCRCYAEMDVLFGHKPNVTPIASYYSQEKHSLNGDDDDDVLFDKVSYCLFLFLPVIIKAHLLFKGEEWFGITSQSGSFAS</sequence>
<dbReference type="EMBL" id="AVOT02103778">
    <property type="protein sequence ID" value="MBW0578876.1"/>
    <property type="molecule type" value="Genomic_DNA"/>
</dbReference>
<name>A0A9Q3KEW1_9BASI</name>
<reference evidence="1" key="1">
    <citation type="submission" date="2021-03" db="EMBL/GenBank/DDBJ databases">
        <title>Draft genome sequence of rust myrtle Austropuccinia psidii MF-1, a brazilian biotype.</title>
        <authorList>
            <person name="Quecine M.C."/>
            <person name="Pachon D.M.R."/>
            <person name="Bonatelli M.L."/>
            <person name="Correr F.H."/>
            <person name="Franceschini L.M."/>
            <person name="Leite T.F."/>
            <person name="Margarido G.R.A."/>
            <person name="Almeida C.A."/>
            <person name="Ferrarezi J.A."/>
            <person name="Labate C.A."/>
        </authorList>
    </citation>
    <scope>NUCLEOTIDE SEQUENCE</scope>
    <source>
        <strain evidence="1">MF-1</strain>
    </source>
</reference>
<accession>A0A9Q3KEW1</accession>
<dbReference type="Proteomes" id="UP000765509">
    <property type="component" value="Unassembled WGS sequence"/>
</dbReference>
<proteinExistence type="predicted"/>
<comment type="caution">
    <text evidence="1">The sequence shown here is derived from an EMBL/GenBank/DDBJ whole genome shotgun (WGS) entry which is preliminary data.</text>
</comment>